<dbReference type="InterPro" id="IPR015422">
    <property type="entry name" value="PyrdxlP-dep_Trfase_small"/>
</dbReference>
<keyword evidence="8" id="KW-1185">Reference proteome</keyword>
<proteinExistence type="inferred from homology"/>
<dbReference type="SUPFAM" id="SSF53383">
    <property type="entry name" value="PLP-dependent transferases"/>
    <property type="match status" value="1"/>
</dbReference>
<dbReference type="GO" id="GO:0003992">
    <property type="term" value="F:N2-acetyl-L-ornithine:2-oxoglutarate 5-aminotransferase activity"/>
    <property type="evidence" value="ECO:0007669"/>
    <property type="project" value="UniProtKB-EC"/>
</dbReference>
<dbReference type="Pfam" id="PF00202">
    <property type="entry name" value="Aminotran_3"/>
    <property type="match status" value="1"/>
</dbReference>
<gene>
    <name evidence="7" type="ORF">RIL96_07700</name>
</gene>
<evidence type="ECO:0000256" key="3">
    <source>
        <dbReference type="ARBA" id="ARBA00022679"/>
    </source>
</evidence>
<dbReference type="PIRSF" id="PIRSF000521">
    <property type="entry name" value="Transaminase_4ab_Lys_Orn"/>
    <property type="match status" value="1"/>
</dbReference>
<evidence type="ECO:0000256" key="5">
    <source>
        <dbReference type="RuleBase" id="RU003560"/>
    </source>
</evidence>
<keyword evidence="3 7" id="KW-0808">Transferase</keyword>
<evidence type="ECO:0000313" key="8">
    <source>
        <dbReference type="Proteomes" id="UP001251870"/>
    </source>
</evidence>
<comment type="caution">
    <text evidence="7">The sequence shown here is derived from an EMBL/GenBank/DDBJ whole genome shotgun (WGS) entry which is preliminary data.</text>
</comment>
<dbReference type="PANTHER" id="PTHR11986:SF79">
    <property type="entry name" value="ACETYLORNITHINE AMINOTRANSFERASE, MITOCHONDRIAL"/>
    <property type="match status" value="1"/>
</dbReference>
<dbReference type="Gene3D" id="3.40.640.10">
    <property type="entry name" value="Type I PLP-dependent aspartate aminotransferase-like (Major domain)"/>
    <property type="match status" value="1"/>
</dbReference>
<comment type="cofactor">
    <cofactor evidence="1">
        <name>pyridoxal 5'-phosphate</name>
        <dbReference type="ChEBI" id="CHEBI:597326"/>
    </cofactor>
</comment>
<dbReference type="Proteomes" id="UP001251870">
    <property type="component" value="Unassembled WGS sequence"/>
</dbReference>
<evidence type="ECO:0000256" key="1">
    <source>
        <dbReference type="ARBA" id="ARBA00001933"/>
    </source>
</evidence>
<protein>
    <submittedName>
        <fullName evidence="7">Acetylornithine transaminase</fullName>
        <ecNumber evidence="7">2.6.1.11</ecNumber>
    </submittedName>
</protein>
<sequence length="437" mass="45987">MTQETTTSTAPVTKSQESEPPEVGTQGAAAAEGMESLSWQQRYTDSVMGVFGSPQQLLVSGSGCRVTDAEGRELLDMLGGIAVNALGHAHPGFTEGLTAQLNRLGHISNLFTSAPQIGLAEDLLRLAEAPAGSTVFFANSGSEANEAALKAVLKYRAQTGRSRILALTGGFHGRTVGAVSLTHKPAYREPFGPLLDGVEFLAPNDLEALEAALSAGDIAGIFLEPIQGEAGVRPLSPEYLAAVRRLTREHGTLMILDEVQTGVGRTGDWFRFQGAGREVGEDLTPDYMTLAKGLGSGVPIGALLAFGPSHSARLSAGEHGTTFGGNPLAATAGRLTLAAIESQGLLENTRRVGAQLAAGLRQMEPVAQVRQFGLHLGVDLRAEAPEVVRRARRHGLVLNATGPDTLRLAPPLILSPADADEFLTRFAAVFDDHQEPR</sequence>
<evidence type="ECO:0000313" key="7">
    <source>
        <dbReference type="EMBL" id="MDR8019451.1"/>
    </source>
</evidence>
<feature type="region of interest" description="Disordered" evidence="6">
    <location>
        <begin position="1"/>
        <end position="32"/>
    </location>
</feature>
<dbReference type="InterPro" id="IPR015421">
    <property type="entry name" value="PyrdxlP-dep_Trfase_major"/>
</dbReference>
<name>A0ABU2DSU3_9MICC</name>
<accession>A0ABU2DSU3</accession>
<comment type="similarity">
    <text evidence="5">Belongs to the class-III pyridoxal-phosphate-dependent aminotransferase family.</text>
</comment>
<dbReference type="RefSeq" id="WP_310548442.1">
    <property type="nucleotide sequence ID" value="NZ_JAVKGR010000007.1"/>
</dbReference>
<evidence type="ECO:0000256" key="2">
    <source>
        <dbReference type="ARBA" id="ARBA00022576"/>
    </source>
</evidence>
<keyword evidence="4 5" id="KW-0663">Pyridoxal phosphate</keyword>
<keyword evidence="2 7" id="KW-0032">Aminotransferase</keyword>
<dbReference type="EMBL" id="JAVKGR010000007">
    <property type="protein sequence ID" value="MDR8019451.1"/>
    <property type="molecule type" value="Genomic_DNA"/>
</dbReference>
<evidence type="ECO:0000256" key="4">
    <source>
        <dbReference type="ARBA" id="ARBA00022898"/>
    </source>
</evidence>
<dbReference type="EC" id="2.6.1.11" evidence="7"/>
<dbReference type="InterPro" id="IPR005814">
    <property type="entry name" value="Aminotrans_3"/>
</dbReference>
<feature type="compositionally biased region" description="Polar residues" evidence="6">
    <location>
        <begin position="1"/>
        <end position="15"/>
    </location>
</feature>
<dbReference type="PANTHER" id="PTHR11986">
    <property type="entry name" value="AMINOTRANSFERASE CLASS III"/>
    <property type="match status" value="1"/>
</dbReference>
<dbReference type="InterPro" id="IPR050103">
    <property type="entry name" value="Class-III_PLP-dep_AT"/>
</dbReference>
<reference evidence="7 8" key="1">
    <citation type="submission" date="2023-09" db="EMBL/GenBank/DDBJ databases">
        <title>Description of three actinobacteria isolated from air of manufacturing shop in a pharmaceutical factory.</title>
        <authorList>
            <person name="Zhang D.-F."/>
        </authorList>
    </citation>
    <scope>NUCLEOTIDE SEQUENCE [LARGE SCALE GENOMIC DNA]</scope>
    <source>
        <strain evidence="7 8">LY-0111</strain>
    </source>
</reference>
<dbReference type="CDD" id="cd00610">
    <property type="entry name" value="OAT_like"/>
    <property type="match status" value="1"/>
</dbReference>
<organism evidence="7 8">
    <name type="scientific">Nesterenkonia aerolata</name>
    <dbReference type="NCBI Taxonomy" id="3074079"/>
    <lineage>
        <taxon>Bacteria</taxon>
        <taxon>Bacillati</taxon>
        <taxon>Actinomycetota</taxon>
        <taxon>Actinomycetes</taxon>
        <taxon>Micrococcales</taxon>
        <taxon>Micrococcaceae</taxon>
        <taxon>Nesterenkonia</taxon>
    </lineage>
</organism>
<dbReference type="NCBIfam" id="NF002874">
    <property type="entry name" value="PRK03244.1"/>
    <property type="match status" value="1"/>
</dbReference>
<evidence type="ECO:0000256" key="6">
    <source>
        <dbReference type="SAM" id="MobiDB-lite"/>
    </source>
</evidence>
<dbReference type="Gene3D" id="3.90.1150.10">
    <property type="entry name" value="Aspartate Aminotransferase, domain 1"/>
    <property type="match status" value="1"/>
</dbReference>
<dbReference type="InterPro" id="IPR015424">
    <property type="entry name" value="PyrdxlP-dep_Trfase"/>
</dbReference>